<keyword evidence="3" id="KW-0732">Signal</keyword>
<protein>
    <submittedName>
        <fullName evidence="4">Neisseria meningitidis TspB protein</fullName>
    </submittedName>
</protein>
<evidence type="ECO:0000256" key="1">
    <source>
        <dbReference type="SAM" id="MobiDB-lite"/>
    </source>
</evidence>
<keyword evidence="2" id="KW-1133">Transmembrane helix</keyword>
<evidence type="ECO:0000256" key="3">
    <source>
        <dbReference type="SAM" id="SignalP"/>
    </source>
</evidence>
<dbReference type="InterPro" id="IPR008708">
    <property type="entry name" value="Neisseria_TspB"/>
</dbReference>
<sequence length="477" mass="51583">MTTPPILFLAALFGLFIPSAQAGDYQIGTYHQAGDQITRTAPRQQSSTLLSQILNAKLLDDIVNQHDKSVSVSQDVKYRIGGASGTLHDTYRIPAKPLAKRLGEAMKRNARGGVAGMIGGTAASLAVDYAIDQGWKWMDEMRRYMKTTPGNYDDIKRNEYGRYDQPGYRVSCRSFSKAKTLSDCFEMEKAHYKGPYTLYMYQISPPGRFPADIGLYEKIKENDSNYRGVLATVDFVGGDSGSPGSPNATQTPVTDADIDKAADDLLKNKTLKVIDAFARDGTILDLDDGTAASVSGDPVTGPQSITGSTTETRPDGSTVATQTQSQTTYTPRGGGVLSSPIGFEQATTSTTTINHCTGAGSCSTSTSTSTTNKPPPSEPQQTDCDKYPDIIGCSKYGDPPTVPIPEDKRELKFTPKPFAMPATCPPNYEFTLSSGQHFSYSFEWFCKYASAIRALIILAALISAYFIIFSARKGEGS</sequence>
<proteinExistence type="predicted"/>
<name>A0AAX2M7V7_CHRVL</name>
<dbReference type="EMBL" id="UIGR01000001">
    <property type="protein sequence ID" value="SUX32404.1"/>
    <property type="molecule type" value="Genomic_DNA"/>
</dbReference>
<dbReference type="RefSeq" id="WP_115648389.1">
    <property type="nucleotide sequence ID" value="NZ_UFVO01000001.1"/>
</dbReference>
<dbReference type="NCBIfam" id="NF041109">
    <property type="entry name" value="VF_TspB_C_term"/>
    <property type="match status" value="1"/>
</dbReference>
<organism evidence="4 5">
    <name type="scientific">Chromobacterium violaceum</name>
    <dbReference type="NCBI Taxonomy" id="536"/>
    <lineage>
        <taxon>Bacteria</taxon>
        <taxon>Pseudomonadati</taxon>
        <taxon>Pseudomonadota</taxon>
        <taxon>Betaproteobacteria</taxon>
        <taxon>Neisseriales</taxon>
        <taxon>Chromobacteriaceae</taxon>
        <taxon>Chromobacterium</taxon>
    </lineage>
</organism>
<dbReference type="AlphaFoldDB" id="A0AAX2M7V7"/>
<feature type="compositionally biased region" description="Low complexity" evidence="1">
    <location>
        <begin position="361"/>
        <end position="371"/>
    </location>
</feature>
<feature type="region of interest" description="Disordered" evidence="1">
    <location>
        <begin position="289"/>
        <end position="342"/>
    </location>
</feature>
<reference evidence="4 5" key="1">
    <citation type="submission" date="2018-06" db="EMBL/GenBank/DDBJ databases">
        <authorList>
            <consortium name="Pathogen Informatics"/>
            <person name="Doyle S."/>
        </authorList>
    </citation>
    <scope>NUCLEOTIDE SEQUENCE [LARGE SCALE GENOMIC DNA]</scope>
    <source>
        <strain evidence="4 5">NCTC8684</strain>
    </source>
</reference>
<evidence type="ECO:0000313" key="5">
    <source>
        <dbReference type="Proteomes" id="UP000254029"/>
    </source>
</evidence>
<feature type="compositionally biased region" description="Low complexity" evidence="1">
    <location>
        <begin position="318"/>
        <end position="330"/>
    </location>
</feature>
<feature type="region of interest" description="Disordered" evidence="1">
    <location>
        <begin position="359"/>
        <end position="384"/>
    </location>
</feature>
<evidence type="ECO:0000256" key="2">
    <source>
        <dbReference type="SAM" id="Phobius"/>
    </source>
</evidence>
<accession>A0AAX2M7V7</accession>
<feature type="signal peptide" evidence="3">
    <location>
        <begin position="1"/>
        <end position="22"/>
    </location>
</feature>
<comment type="caution">
    <text evidence="4">The sequence shown here is derived from an EMBL/GenBank/DDBJ whole genome shotgun (WGS) entry which is preliminary data.</text>
</comment>
<keyword evidence="2" id="KW-0472">Membrane</keyword>
<feature type="transmembrane region" description="Helical" evidence="2">
    <location>
        <begin position="451"/>
        <end position="471"/>
    </location>
</feature>
<evidence type="ECO:0000313" key="4">
    <source>
        <dbReference type="EMBL" id="SUX32404.1"/>
    </source>
</evidence>
<feature type="compositionally biased region" description="Polar residues" evidence="1">
    <location>
        <begin position="301"/>
        <end position="311"/>
    </location>
</feature>
<gene>
    <name evidence="4" type="ORF">NCTC8684_01481</name>
</gene>
<keyword evidence="2" id="KW-0812">Transmembrane</keyword>
<dbReference type="Proteomes" id="UP000254029">
    <property type="component" value="Unassembled WGS sequence"/>
</dbReference>
<feature type="chain" id="PRO_5043735332" evidence="3">
    <location>
        <begin position="23"/>
        <end position="477"/>
    </location>
</feature>
<dbReference type="Pfam" id="PF05616">
    <property type="entry name" value="Neisseria_TspB"/>
    <property type="match status" value="1"/>
</dbReference>